<accession>A0A383RAR9</accession>
<sequence>MFFAGEYTCKSLYIKDLGDKVSINRLNRGTKLVRQNNQNWREFNRQKRNKISGILD</sequence>
<proteinExistence type="predicted"/>
<evidence type="ECO:0000313" key="1">
    <source>
        <dbReference type="EMBL" id="SYX83419.1"/>
    </source>
</evidence>
<name>A0A383RAR9_PAEAL</name>
<reference evidence="2" key="1">
    <citation type="submission" date="2018-08" db="EMBL/GenBank/DDBJ databases">
        <authorList>
            <person name="Chevrot R."/>
        </authorList>
    </citation>
    <scope>NUCLEOTIDE SEQUENCE [LARGE SCALE GENOMIC DNA]</scope>
</reference>
<dbReference type="EMBL" id="LS992241">
    <property type="protein sequence ID" value="SYX83419.1"/>
    <property type="molecule type" value="Genomic_DNA"/>
</dbReference>
<evidence type="ECO:0000313" key="2">
    <source>
        <dbReference type="Proteomes" id="UP000304148"/>
    </source>
</evidence>
<dbReference type="AlphaFoldDB" id="A0A383RAR9"/>
<organism evidence="1 2">
    <name type="scientific">Paenibacillus alvei</name>
    <name type="common">Bacillus alvei</name>
    <dbReference type="NCBI Taxonomy" id="44250"/>
    <lineage>
        <taxon>Bacteria</taxon>
        <taxon>Bacillati</taxon>
        <taxon>Bacillota</taxon>
        <taxon>Bacilli</taxon>
        <taxon>Bacillales</taxon>
        <taxon>Paenibacillaceae</taxon>
        <taxon>Paenibacillus</taxon>
    </lineage>
</organism>
<protein>
    <submittedName>
        <fullName evidence="1">Glutamate synthase</fullName>
    </submittedName>
</protein>
<dbReference type="Proteomes" id="UP000304148">
    <property type="component" value="Chromosome"/>
</dbReference>
<gene>
    <name evidence="1" type="ORF">PBLR_11841</name>
</gene>